<evidence type="ECO:0000256" key="2">
    <source>
        <dbReference type="ARBA" id="ARBA00022763"/>
    </source>
</evidence>
<dbReference type="NCBIfam" id="TIGR00084">
    <property type="entry name" value="ruvA"/>
    <property type="match status" value="1"/>
</dbReference>
<keyword evidence="8" id="KW-0547">Nucleotide-binding</keyword>
<comment type="function">
    <text evidence="6">The RuvA-RuvB-RuvC complex processes Holliday junction (HJ) DNA during genetic recombination and DNA repair, while the RuvA-RuvB complex plays an important role in the rescue of blocked DNA replication forks via replication fork reversal (RFR). RuvA specifically binds to HJ cruciform DNA, conferring on it an open structure. The RuvB hexamer acts as an ATP-dependent pump, pulling dsDNA into and through the RuvAB complex. HJ branch migration allows RuvC to scan DNA until it finds its consensus sequence, where it cleaves and resolves the cruciform DNA.</text>
</comment>
<keyword evidence="4 6" id="KW-0233">DNA recombination</keyword>
<dbReference type="GO" id="GO:0048476">
    <property type="term" value="C:Holliday junction resolvase complex"/>
    <property type="evidence" value="ECO:0007669"/>
    <property type="project" value="UniProtKB-UniRule"/>
</dbReference>
<evidence type="ECO:0000256" key="6">
    <source>
        <dbReference type="HAMAP-Rule" id="MF_00031"/>
    </source>
</evidence>
<gene>
    <name evidence="6" type="primary">ruvA</name>
    <name evidence="8" type="ORF">SAMN04489746_1336</name>
</gene>
<keyword evidence="8" id="KW-0347">Helicase</keyword>
<dbReference type="GO" id="GO:0005737">
    <property type="term" value="C:cytoplasm"/>
    <property type="evidence" value="ECO:0007669"/>
    <property type="project" value="UniProtKB-SubCell"/>
</dbReference>
<comment type="subcellular location">
    <subcellularLocation>
        <location evidence="6">Cytoplasm</location>
    </subcellularLocation>
</comment>
<comment type="domain">
    <text evidence="6">Has three domains with a flexible linker between the domains II and III and assumes an 'L' shape. Domain III is highly mobile and contacts RuvB.</text>
</comment>
<name>A0AB38A7R9_9ACTN</name>
<comment type="similarity">
    <text evidence="6">Belongs to the RuvA family.</text>
</comment>
<dbReference type="Pfam" id="PF01330">
    <property type="entry name" value="RuvA_N"/>
    <property type="match status" value="1"/>
</dbReference>
<dbReference type="Gene3D" id="1.10.150.20">
    <property type="entry name" value="5' to 3' exonuclease, C-terminal subdomain"/>
    <property type="match status" value="1"/>
</dbReference>
<reference evidence="8 9" key="1">
    <citation type="submission" date="2016-10" db="EMBL/GenBank/DDBJ databases">
        <authorList>
            <person name="Varghese N."/>
            <person name="Submissions S."/>
        </authorList>
    </citation>
    <scope>NUCLEOTIDE SEQUENCE [LARGE SCALE GENOMIC DNA]</scope>
    <source>
        <strain evidence="8 9">DSM 20586</strain>
    </source>
</reference>
<evidence type="ECO:0000256" key="4">
    <source>
        <dbReference type="ARBA" id="ARBA00023172"/>
    </source>
</evidence>
<comment type="caution">
    <text evidence="8">The sequence shown here is derived from an EMBL/GenBank/DDBJ whole genome shotgun (WGS) entry which is preliminary data.</text>
</comment>
<keyword evidence="3 6" id="KW-0238">DNA-binding</keyword>
<evidence type="ECO:0000313" key="9">
    <source>
        <dbReference type="Proteomes" id="UP000183687"/>
    </source>
</evidence>
<dbReference type="InterPro" id="IPR010994">
    <property type="entry name" value="RuvA_2-like"/>
</dbReference>
<evidence type="ECO:0000259" key="7">
    <source>
        <dbReference type="Pfam" id="PF01330"/>
    </source>
</evidence>
<dbReference type="Proteomes" id="UP000183687">
    <property type="component" value="Unassembled WGS sequence"/>
</dbReference>
<dbReference type="EMBL" id="FNSH01000001">
    <property type="protein sequence ID" value="SEB95262.1"/>
    <property type="molecule type" value="Genomic_DNA"/>
</dbReference>
<dbReference type="GO" id="GO:0000400">
    <property type="term" value="F:four-way junction DNA binding"/>
    <property type="evidence" value="ECO:0007669"/>
    <property type="project" value="UniProtKB-UniRule"/>
</dbReference>
<evidence type="ECO:0000313" key="8">
    <source>
        <dbReference type="EMBL" id="SEB95262.1"/>
    </source>
</evidence>
<proteinExistence type="inferred from homology"/>
<evidence type="ECO:0000256" key="5">
    <source>
        <dbReference type="ARBA" id="ARBA00023204"/>
    </source>
</evidence>
<dbReference type="InterPro" id="IPR012340">
    <property type="entry name" value="NA-bd_OB-fold"/>
</dbReference>
<dbReference type="GO" id="GO:0005524">
    <property type="term" value="F:ATP binding"/>
    <property type="evidence" value="ECO:0007669"/>
    <property type="project" value="InterPro"/>
</dbReference>
<dbReference type="Pfam" id="PF14520">
    <property type="entry name" value="HHH_5"/>
    <property type="match status" value="1"/>
</dbReference>
<evidence type="ECO:0000256" key="1">
    <source>
        <dbReference type="ARBA" id="ARBA00022490"/>
    </source>
</evidence>
<dbReference type="SUPFAM" id="SSF50249">
    <property type="entry name" value="Nucleic acid-binding proteins"/>
    <property type="match status" value="1"/>
</dbReference>
<dbReference type="InterPro" id="IPR000085">
    <property type="entry name" value="RuvA"/>
</dbReference>
<dbReference type="CDD" id="cd00080">
    <property type="entry name" value="H3TH_StructSpec-5'-nucleases"/>
    <property type="match status" value="1"/>
</dbReference>
<keyword evidence="8" id="KW-0067">ATP-binding</keyword>
<comment type="subunit">
    <text evidence="6">Homotetramer. Forms an RuvA(8)-RuvB(12)-Holliday junction (HJ) complex. HJ DNA is sandwiched between 2 RuvA tetramers; dsDNA enters through RuvA and exits via RuvB. An RuvB hexamer assembles on each DNA strand where it exits the tetramer. Each RuvB hexamer is contacted by two RuvA subunits (via domain III) on 2 adjacent RuvB subunits; this complex drives branch migration. In the full resolvosome a probable DNA-RuvA(4)-RuvB(12)-RuvC(2) complex forms which resolves the HJ.</text>
</comment>
<feature type="region of interest" description="Domain III" evidence="6">
    <location>
        <begin position="162"/>
        <end position="210"/>
    </location>
</feature>
<comment type="caution">
    <text evidence="6">Lacks conserved residue(s) required for the propagation of feature annotation.</text>
</comment>
<organism evidence="8 9">
    <name type="scientific">Atopobium minutum</name>
    <dbReference type="NCBI Taxonomy" id="1381"/>
    <lineage>
        <taxon>Bacteria</taxon>
        <taxon>Bacillati</taxon>
        <taxon>Actinomycetota</taxon>
        <taxon>Coriobacteriia</taxon>
        <taxon>Coriobacteriales</taxon>
        <taxon>Atopobiaceae</taxon>
        <taxon>Atopobium</taxon>
    </lineage>
</organism>
<dbReference type="InterPro" id="IPR013849">
    <property type="entry name" value="DNA_helicase_Holl-junc_RuvA_I"/>
</dbReference>
<dbReference type="AlphaFoldDB" id="A0AB38A7R9"/>
<keyword evidence="8" id="KW-0378">Hydrolase</keyword>
<dbReference type="GO" id="GO:0006281">
    <property type="term" value="P:DNA repair"/>
    <property type="evidence" value="ECO:0007669"/>
    <property type="project" value="UniProtKB-UniRule"/>
</dbReference>
<evidence type="ECO:0000256" key="3">
    <source>
        <dbReference type="ARBA" id="ARBA00023125"/>
    </source>
</evidence>
<keyword evidence="5 6" id="KW-0234">DNA repair</keyword>
<dbReference type="Gene3D" id="2.40.50.140">
    <property type="entry name" value="Nucleic acid-binding proteins"/>
    <property type="match status" value="1"/>
</dbReference>
<feature type="domain" description="DNA helicase Holliday junction RuvA type" evidence="7">
    <location>
        <begin position="1"/>
        <end position="63"/>
    </location>
</feature>
<keyword evidence="2 6" id="KW-0227">DNA damage</keyword>
<dbReference type="RefSeq" id="WP_002563998.1">
    <property type="nucleotide sequence ID" value="NZ_CALJSN010000010.1"/>
</dbReference>
<dbReference type="GO" id="GO:0009378">
    <property type="term" value="F:four-way junction helicase activity"/>
    <property type="evidence" value="ECO:0007669"/>
    <property type="project" value="InterPro"/>
</dbReference>
<dbReference type="HAMAP" id="MF_00031">
    <property type="entry name" value="DNA_HJ_migration_RuvA"/>
    <property type="match status" value="1"/>
</dbReference>
<dbReference type="GO" id="GO:0006310">
    <property type="term" value="P:DNA recombination"/>
    <property type="evidence" value="ECO:0007669"/>
    <property type="project" value="UniProtKB-UniRule"/>
</dbReference>
<sequence length="210" mass="21931">MIVQLTGSLIEASPQAFVLDVNGMGYELRCSTLTAASLPAVGTAGVSVLARLIVRENSMTLFGFASREERALFDCLLAVSGVGPSLALSILSTFTPSTFADVVITNDATRMATIPGVGKKTAHRLLMELQNVFASNKELCGLLRSSDSTDVQAALPRTDSSTEADAQAALLAMGFTPQEVALSLEGYEQAAAATVEQVVAYALRKLGGKA</sequence>
<protein>
    <recommendedName>
        <fullName evidence="6">Holliday junction branch migration complex subunit RuvA</fullName>
    </recommendedName>
</protein>
<keyword evidence="1 6" id="KW-0963">Cytoplasm</keyword>
<dbReference type="SUPFAM" id="SSF47781">
    <property type="entry name" value="RuvA domain 2-like"/>
    <property type="match status" value="1"/>
</dbReference>
<accession>A0AB38A7R9</accession>